<keyword evidence="5 8" id="KW-0812">Transmembrane</keyword>
<proteinExistence type="inferred from homology"/>
<dbReference type="PANTHER" id="PTHR43357">
    <property type="entry name" value="INNER MEMBRANE ABC TRANSPORTER PERMEASE PROTEIN YDCV"/>
    <property type="match status" value="1"/>
</dbReference>
<keyword evidence="11" id="KW-1185">Reference proteome</keyword>
<feature type="transmembrane region" description="Helical" evidence="8">
    <location>
        <begin position="131"/>
        <end position="151"/>
    </location>
</feature>
<accession>A0A387FX63</accession>
<dbReference type="SUPFAM" id="SSF161098">
    <property type="entry name" value="MetI-like"/>
    <property type="match status" value="1"/>
</dbReference>
<dbReference type="KEGG" id="rjg:CCGE525_26505"/>
<evidence type="ECO:0000259" key="9">
    <source>
        <dbReference type="PROSITE" id="PS50928"/>
    </source>
</evidence>
<name>A0A387FX63_9HYPH</name>
<dbReference type="EMBL" id="CP032695">
    <property type="protein sequence ID" value="AYG62347.1"/>
    <property type="molecule type" value="Genomic_DNA"/>
</dbReference>
<sequence>MVRRSADLVIATVLFFLVLPTLLVVPLALNDASYIAFPPQGLTLRWFEAYLSDPDWRIATIFSLEIAAATTVVATIVGTMAAIALVRGKLPGKALLQVLCLGPMIVPPIVFGVALYLVFSPLQLTGNLPGFVLAHSVLAVPFVVVIVSAALERIDPLLELAALSCGASRLRAFFGVTLPNLAPAVATAAVFAFLTSFDEATVSFFISDTGGKTISRKMFEDIDFNLTPVIAAVSAIVVAVSLLLMGAIHLLNGRQEQQ</sequence>
<keyword evidence="6 8" id="KW-1133">Transmembrane helix</keyword>
<organism evidence="10 11">
    <name type="scientific">Rhizobium jaguaris</name>
    <dbReference type="NCBI Taxonomy" id="1312183"/>
    <lineage>
        <taxon>Bacteria</taxon>
        <taxon>Pseudomonadati</taxon>
        <taxon>Pseudomonadota</taxon>
        <taxon>Alphaproteobacteria</taxon>
        <taxon>Hyphomicrobiales</taxon>
        <taxon>Rhizobiaceae</taxon>
        <taxon>Rhizobium/Agrobacterium group</taxon>
        <taxon>Rhizobium</taxon>
    </lineage>
</organism>
<keyword evidence="2 8" id="KW-0813">Transport</keyword>
<dbReference type="Pfam" id="PF00528">
    <property type="entry name" value="BPD_transp_1"/>
    <property type="match status" value="1"/>
</dbReference>
<keyword evidence="7 8" id="KW-0472">Membrane</keyword>
<dbReference type="GO" id="GO:0005886">
    <property type="term" value="C:plasma membrane"/>
    <property type="evidence" value="ECO:0007669"/>
    <property type="project" value="UniProtKB-SubCell"/>
</dbReference>
<geneLocation type="plasmid" evidence="11">
    <name>prccge525c</name>
</geneLocation>
<dbReference type="CDD" id="cd06261">
    <property type="entry name" value="TM_PBP2"/>
    <property type="match status" value="1"/>
</dbReference>
<dbReference type="AlphaFoldDB" id="A0A387FX63"/>
<evidence type="ECO:0000313" key="10">
    <source>
        <dbReference type="EMBL" id="AYG62347.1"/>
    </source>
</evidence>
<protein>
    <submittedName>
        <fullName evidence="10">ABC transporter permease</fullName>
    </submittedName>
</protein>
<keyword evidence="4" id="KW-0997">Cell inner membrane</keyword>
<evidence type="ECO:0000256" key="4">
    <source>
        <dbReference type="ARBA" id="ARBA00022519"/>
    </source>
</evidence>
<feature type="domain" description="ABC transmembrane type-1" evidence="9">
    <location>
        <begin position="60"/>
        <end position="248"/>
    </location>
</feature>
<evidence type="ECO:0000256" key="2">
    <source>
        <dbReference type="ARBA" id="ARBA00022448"/>
    </source>
</evidence>
<dbReference type="OrthoDB" id="9815533at2"/>
<reference evidence="10 11" key="1">
    <citation type="submission" date="2018-10" db="EMBL/GenBank/DDBJ databases">
        <title>Rhizobium etli, R. leguminosarum and a new Rhizobium genospecies from Phaseolus dumosus.</title>
        <authorList>
            <person name="Ramirez-Puebla S.T."/>
            <person name="Rogel-Hernandez M.A."/>
            <person name="Guerrero G."/>
            <person name="Ormeno-Orrillo E."/>
            <person name="Martinez-Romero J.C."/>
            <person name="Negrete-Yankelevich S."/>
            <person name="Martinez-Romero E."/>
        </authorList>
    </citation>
    <scope>NUCLEOTIDE SEQUENCE [LARGE SCALE GENOMIC DNA]</scope>
    <source>
        <strain evidence="10 11">CCGE525</strain>
        <plasmid evidence="11">prccge525c</plasmid>
    </source>
</reference>
<dbReference type="InterPro" id="IPR000515">
    <property type="entry name" value="MetI-like"/>
</dbReference>
<feature type="transmembrane region" description="Helical" evidence="8">
    <location>
        <begin position="172"/>
        <end position="194"/>
    </location>
</feature>
<feature type="transmembrane region" description="Helical" evidence="8">
    <location>
        <begin position="229"/>
        <end position="251"/>
    </location>
</feature>
<gene>
    <name evidence="10" type="ORF">CCGE525_26505</name>
</gene>
<keyword evidence="3" id="KW-1003">Cell membrane</keyword>
<dbReference type="InterPro" id="IPR035906">
    <property type="entry name" value="MetI-like_sf"/>
</dbReference>
<evidence type="ECO:0000313" key="11">
    <source>
        <dbReference type="Proteomes" id="UP000282195"/>
    </source>
</evidence>
<feature type="transmembrane region" description="Helical" evidence="8">
    <location>
        <begin position="56"/>
        <end position="86"/>
    </location>
</feature>
<evidence type="ECO:0000256" key="3">
    <source>
        <dbReference type="ARBA" id="ARBA00022475"/>
    </source>
</evidence>
<evidence type="ECO:0000256" key="5">
    <source>
        <dbReference type="ARBA" id="ARBA00022692"/>
    </source>
</evidence>
<dbReference type="GO" id="GO:0055085">
    <property type="term" value="P:transmembrane transport"/>
    <property type="evidence" value="ECO:0007669"/>
    <property type="project" value="InterPro"/>
</dbReference>
<evidence type="ECO:0000256" key="8">
    <source>
        <dbReference type="RuleBase" id="RU363032"/>
    </source>
</evidence>
<comment type="subcellular location">
    <subcellularLocation>
        <location evidence="1">Cell inner membrane</location>
        <topology evidence="1">Multi-pass membrane protein</topology>
    </subcellularLocation>
    <subcellularLocation>
        <location evidence="8">Cell membrane</location>
        <topology evidence="8">Multi-pass membrane protein</topology>
    </subcellularLocation>
</comment>
<evidence type="ECO:0000256" key="6">
    <source>
        <dbReference type="ARBA" id="ARBA00022989"/>
    </source>
</evidence>
<dbReference type="RefSeq" id="WP_120708641.1">
    <property type="nucleotide sequence ID" value="NZ_CP032695.1"/>
</dbReference>
<comment type="similarity">
    <text evidence="8">Belongs to the binding-protein-dependent transport system permease family.</text>
</comment>
<evidence type="ECO:0000256" key="1">
    <source>
        <dbReference type="ARBA" id="ARBA00004429"/>
    </source>
</evidence>
<dbReference type="PROSITE" id="PS50928">
    <property type="entry name" value="ABC_TM1"/>
    <property type="match status" value="1"/>
</dbReference>
<dbReference type="Proteomes" id="UP000282195">
    <property type="component" value="Plasmid pRCCGE525c"/>
</dbReference>
<evidence type="ECO:0000256" key="7">
    <source>
        <dbReference type="ARBA" id="ARBA00023136"/>
    </source>
</evidence>
<dbReference type="Gene3D" id="1.10.3720.10">
    <property type="entry name" value="MetI-like"/>
    <property type="match status" value="1"/>
</dbReference>
<feature type="transmembrane region" description="Helical" evidence="8">
    <location>
        <begin position="98"/>
        <end position="119"/>
    </location>
</feature>
<keyword evidence="10" id="KW-0614">Plasmid</keyword>
<dbReference type="PANTHER" id="PTHR43357:SF4">
    <property type="entry name" value="INNER MEMBRANE ABC TRANSPORTER PERMEASE PROTEIN YDCV"/>
    <property type="match status" value="1"/>
</dbReference>